<gene>
    <name evidence="1" type="ORF">METZ01_LOCUS295730</name>
</gene>
<proteinExistence type="predicted"/>
<protein>
    <recommendedName>
        <fullName evidence="2">Polysaccharide chain length determinant N-terminal domain-containing protein</fullName>
    </recommendedName>
</protein>
<dbReference type="AlphaFoldDB" id="A0A382M1X0"/>
<name>A0A382M1X0_9ZZZZ</name>
<sequence>MVDRELPEQEGFSSYVKAEDVEKASDPLQLDDEISLMEMVSVVLRHRRTVLRAILLFTG</sequence>
<organism evidence="1">
    <name type="scientific">marine metagenome</name>
    <dbReference type="NCBI Taxonomy" id="408172"/>
    <lineage>
        <taxon>unclassified sequences</taxon>
        <taxon>metagenomes</taxon>
        <taxon>ecological metagenomes</taxon>
    </lineage>
</organism>
<reference evidence="1" key="1">
    <citation type="submission" date="2018-05" db="EMBL/GenBank/DDBJ databases">
        <authorList>
            <person name="Lanie J.A."/>
            <person name="Ng W.-L."/>
            <person name="Kazmierczak K.M."/>
            <person name="Andrzejewski T.M."/>
            <person name="Davidsen T.M."/>
            <person name="Wayne K.J."/>
            <person name="Tettelin H."/>
            <person name="Glass J.I."/>
            <person name="Rusch D."/>
            <person name="Podicherti R."/>
            <person name="Tsui H.-C.T."/>
            <person name="Winkler M.E."/>
        </authorList>
    </citation>
    <scope>NUCLEOTIDE SEQUENCE</scope>
</reference>
<dbReference type="EMBL" id="UINC01090700">
    <property type="protein sequence ID" value="SVC42876.1"/>
    <property type="molecule type" value="Genomic_DNA"/>
</dbReference>
<accession>A0A382M1X0</accession>
<evidence type="ECO:0000313" key="1">
    <source>
        <dbReference type="EMBL" id="SVC42876.1"/>
    </source>
</evidence>
<feature type="non-terminal residue" evidence="1">
    <location>
        <position position="59"/>
    </location>
</feature>
<evidence type="ECO:0008006" key="2">
    <source>
        <dbReference type="Google" id="ProtNLM"/>
    </source>
</evidence>